<evidence type="ECO:0000313" key="5">
    <source>
        <dbReference type="Proteomes" id="UP001257909"/>
    </source>
</evidence>
<keyword evidence="5" id="KW-1185">Reference proteome</keyword>
<dbReference type="InterPro" id="IPR001633">
    <property type="entry name" value="EAL_dom"/>
</dbReference>
<evidence type="ECO:0000313" key="4">
    <source>
        <dbReference type="EMBL" id="MDR7121786.1"/>
    </source>
</evidence>
<dbReference type="PROSITE" id="PS50110">
    <property type="entry name" value="RESPONSE_REGULATORY"/>
    <property type="match status" value="1"/>
</dbReference>
<dbReference type="PANTHER" id="PTHR33121:SF79">
    <property type="entry name" value="CYCLIC DI-GMP PHOSPHODIESTERASE PDED-RELATED"/>
    <property type="match status" value="1"/>
</dbReference>
<dbReference type="Pfam" id="PF00563">
    <property type="entry name" value="EAL"/>
    <property type="match status" value="1"/>
</dbReference>
<feature type="modified residue" description="4-aspartylphosphate" evidence="1">
    <location>
        <position position="57"/>
    </location>
</feature>
<dbReference type="Proteomes" id="UP001257909">
    <property type="component" value="Unassembled WGS sequence"/>
</dbReference>
<dbReference type="RefSeq" id="WP_310279396.1">
    <property type="nucleotide sequence ID" value="NZ_JAVDWR010000009.1"/>
</dbReference>
<sequence>MKDISVLVVEDSKTQREYMLGLCRDFGITELMAAENGQVALDMIEQESNQFDILICDLEMPGIDGIELIHLLAARKQRSAILIVSGREPALISAVELMATTEGLHVLGAMQKPVQRNALIDMLQLYKGRVESKQQSSLSTPVQYSLSQADLELALQQRQFVLHYQPKIDMATGQMMGAEALVRMKGPDKIIFPNDFIHLCEQYHLIDQLSYEVVRMAAEQQQKWQALGFDIKVAVNLSAVSFDNDEFSKNIMDLMKQADIAADRLTFEVTETSVIQDMGKALAILTRLRLAGAGLSIDDYGTGYSSVKQLSQIPFTELKIDRSLINGISGKSHLQVIFESTLHMCSKLGITVVAEGIEAEADWNYLAGAGCNIAQGYYVSPPMPQDKFYDWWKGGMHYLK</sequence>
<dbReference type="InterPro" id="IPR050706">
    <property type="entry name" value="Cyclic-di-GMP_PDE-like"/>
</dbReference>
<keyword evidence="1" id="KW-0597">Phosphoprotein</keyword>
<evidence type="ECO:0000256" key="1">
    <source>
        <dbReference type="PROSITE-ProRule" id="PRU00169"/>
    </source>
</evidence>
<feature type="domain" description="EAL" evidence="3">
    <location>
        <begin position="144"/>
        <end position="396"/>
    </location>
</feature>
<dbReference type="Gene3D" id="3.40.50.2300">
    <property type="match status" value="1"/>
</dbReference>
<dbReference type="SMART" id="SM00448">
    <property type="entry name" value="REC"/>
    <property type="match status" value="1"/>
</dbReference>
<dbReference type="PANTHER" id="PTHR33121">
    <property type="entry name" value="CYCLIC DI-GMP PHOSPHODIESTERASE PDEF"/>
    <property type="match status" value="1"/>
</dbReference>
<dbReference type="SMART" id="SM00052">
    <property type="entry name" value="EAL"/>
    <property type="match status" value="1"/>
</dbReference>
<dbReference type="Pfam" id="PF00072">
    <property type="entry name" value="Response_reg"/>
    <property type="match status" value="1"/>
</dbReference>
<reference evidence="4 5" key="1">
    <citation type="submission" date="2023-07" db="EMBL/GenBank/DDBJ databases">
        <title>Sorghum-associated microbial communities from plants grown in Nebraska, USA.</title>
        <authorList>
            <person name="Schachtman D."/>
        </authorList>
    </citation>
    <scope>NUCLEOTIDE SEQUENCE [LARGE SCALE GENOMIC DNA]</scope>
    <source>
        <strain evidence="4 5">4138</strain>
    </source>
</reference>
<dbReference type="InterPro" id="IPR001789">
    <property type="entry name" value="Sig_transdc_resp-reg_receiver"/>
</dbReference>
<proteinExistence type="predicted"/>
<dbReference type="Gene3D" id="3.20.20.450">
    <property type="entry name" value="EAL domain"/>
    <property type="match status" value="1"/>
</dbReference>
<protein>
    <submittedName>
        <fullName evidence="4">EAL domain-containing protein (Putative c-di-GMP-specific phosphodiesterase class I)/FixJ family two-component response regulator</fullName>
    </submittedName>
</protein>
<name>A0ABU1W1G8_9GAMM</name>
<dbReference type="InterPro" id="IPR035919">
    <property type="entry name" value="EAL_sf"/>
</dbReference>
<evidence type="ECO:0000259" key="2">
    <source>
        <dbReference type="PROSITE" id="PS50110"/>
    </source>
</evidence>
<gene>
    <name evidence="4" type="ORF">J2W69_002743</name>
</gene>
<dbReference type="SUPFAM" id="SSF52172">
    <property type="entry name" value="CheY-like"/>
    <property type="match status" value="1"/>
</dbReference>
<accession>A0ABU1W1G8</accession>
<dbReference type="CDD" id="cd01948">
    <property type="entry name" value="EAL"/>
    <property type="match status" value="1"/>
</dbReference>
<feature type="domain" description="Response regulatory" evidence="2">
    <location>
        <begin position="5"/>
        <end position="127"/>
    </location>
</feature>
<dbReference type="SUPFAM" id="SSF141868">
    <property type="entry name" value="EAL domain-like"/>
    <property type="match status" value="1"/>
</dbReference>
<comment type="caution">
    <text evidence="4">The sequence shown here is derived from an EMBL/GenBank/DDBJ whole genome shotgun (WGS) entry which is preliminary data.</text>
</comment>
<dbReference type="EMBL" id="JAVDWR010000009">
    <property type="protein sequence ID" value="MDR7121786.1"/>
    <property type="molecule type" value="Genomic_DNA"/>
</dbReference>
<dbReference type="PROSITE" id="PS50883">
    <property type="entry name" value="EAL"/>
    <property type="match status" value="1"/>
</dbReference>
<organism evidence="4 5">
    <name type="scientific">Rheinheimera soli</name>
    <dbReference type="NCBI Taxonomy" id="443616"/>
    <lineage>
        <taxon>Bacteria</taxon>
        <taxon>Pseudomonadati</taxon>
        <taxon>Pseudomonadota</taxon>
        <taxon>Gammaproteobacteria</taxon>
        <taxon>Chromatiales</taxon>
        <taxon>Chromatiaceae</taxon>
        <taxon>Rheinheimera</taxon>
    </lineage>
</organism>
<dbReference type="InterPro" id="IPR011006">
    <property type="entry name" value="CheY-like_superfamily"/>
</dbReference>
<evidence type="ECO:0000259" key="3">
    <source>
        <dbReference type="PROSITE" id="PS50883"/>
    </source>
</evidence>